<name>A0A9L0T076_HORSE</name>
<evidence type="ECO:0000313" key="2">
    <source>
        <dbReference type="Proteomes" id="UP000002281"/>
    </source>
</evidence>
<evidence type="ECO:0000313" key="1">
    <source>
        <dbReference type="Ensembl" id="ENSECAP00000079651.1"/>
    </source>
</evidence>
<protein>
    <submittedName>
        <fullName evidence="1">Uncharacterized protein</fullName>
    </submittedName>
</protein>
<dbReference type="Proteomes" id="UP000002281">
    <property type="component" value="Chromosome 3"/>
</dbReference>
<dbReference type="Gene3D" id="3.10.20.90">
    <property type="entry name" value="Phosphatidylinositol 3-kinase Catalytic Subunit, Chain A, domain 1"/>
    <property type="match status" value="1"/>
</dbReference>
<dbReference type="InterPro" id="IPR029071">
    <property type="entry name" value="Ubiquitin-like_domsf"/>
</dbReference>
<dbReference type="AlphaFoldDB" id="A0A9L0T076"/>
<keyword evidence="2" id="KW-1185">Reference proteome</keyword>
<proteinExistence type="predicted"/>
<accession>A0A9L0T076</accession>
<reference evidence="1" key="3">
    <citation type="submission" date="2025-09" db="UniProtKB">
        <authorList>
            <consortium name="Ensembl"/>
        </authorList>
    </citation>
    <scope>IDENTIFICATION</scope>
    <source>
        <strain evidence="1">Thoroughbred</strain>
    </source>
</reference>
<reference evidence="1 2" key="1">
    <citation type="journal article" date="2009" name="Science">
        <title>Genome sequence, comparative analysis, and population genetics of the domestic horse.</title>
        <authorList>
            <consortium name="Broad Institute Genome Sequencing Platform"/>
            <consortium name="Broad Institute Whole Genome Assembly Team"/>
            <person name="Wade C.M."/>
            <person name="Giulotto E."/>
            <person name="Sigurdsson S."/>
            <person name="Zoli M."/>
            <person name="Gnerre S."/>
            <person name="Imsland F."/>
            <person name="Lear T.L."/>
            <person name="Adelson D.L."/>
            <person name="Bailey E."/>
            <person name="Bellone R.R."/>
            <person name="Bloecker H."/>
            <person name="Distl O."/>
            <person name="Edgar R.C."/>
            <person name="Garber M."/>
            <person name="Leeb T."/>
            <person name="Mauceli E."/>
            <person name="MacLeod J.N."/>
            <person name="Penedo M.C.T."/>
            <person name="Raison J.M."/>
            <person name="Sharpe T."/>
            <person name="Vogel J."/>
            <person name="Andersson L."/>
            <person name="Antczak D.F."/>
            <person name="Biagi T."/>
            <person name="Binns M.M."/>
            <person name="Chowdhary B.P."/>
            <person name="Coleman S.J."/>
            <person name="Della Valle G."/>
            <person name="Fryc S."/>
            <person name="Guerin G."/>
            <person name="Hasegawa T."/>
            <person name="Hill E.W."/>
            <person name="Jurka J."/>
            <person name="Kiialainen A."/>
            <person name="Lindgren G."/>
            <person name="Liu J."/>
            <person name="Magnani E."/>
            <person name="Mickelson J.R."/>
            <person name="Murray J."/>
            <person name="Nergadze S.G."/>
            <person name="Onofrio R."/>
            <person name="Pedroni S."/>
            <person name="Piras M.F."/>
            <person name="Raudsepp T."/>
            <person name="Rocchi M."/>
            <person name="Roeed K.H."/>
            <person name="Ryder O.A."/>
            <person name="Searle S."/>
            <person name="Skow L."/>
            <person name="Swinburne J.E."/>
            <person name="Syvaenen A.C."/>
            <person name="Tozaki T."/>
            <person name="Valberg S.J."/>
            <person name="Vaudin M."/>
            <person name="White J.R."/>
            <person name="Zody M.C."/>
            <person name="Lander E.S."/>
            <person name="Lindblad-Toh K."/>
        </authorList>
    </citation>
    <scope>NUCLEOTIDE SEQUENCE [LARGE SCALE GENOMIC DNA]</scope>
    <source>
        <strain evidence="1 2">Thoroughbred</strain>
    </source>
</reference>
<sequence>MEVFVMICHHKITISGDTKESSPMPELKRLVEGILEWPPAQQRPLMGGGPPFCLSSNFSIVNMHLICNQNEL</sequence>
<reference evidence="1" key="2">
    <citation type="submission" date="2025-08" db="UniProtKB">
        <authorList>
            <consortium name="Ensembl"/>
        </authorList>
    </citation>
    <scope>IDENTIFICATION</scope>
    <source>
        <strain evidence="1">Thoroughbred</strain>
    </source>
</reference>
<dbReference type="SUPFAM" id="SSF54236">
    <property type="entry name" value="Ubiquitin-like"/>
    <property type="match status" value="1"/>
</dbReference>
<dbReference type="Ensembl" id="ENSECAT00000105877.1">
    <property type="protein sequence ID" value="ENSECAP00000079651.1"/>
    <property type="gene ID" value="ENSECAG00000055838.1"/>
</dbReference>
<dbReference type="GeneTree" id="ENSGT01030000237712"/>
<organism evidence="1 2">
    <name type="scientific">Equus caballus</name>
    <name type="common">Horse</name>
    <dbReference type="NCBI Taxonomy" id="9796"/>
    <lineage>
        <taxon>Eukaryota</taxon>
        <taxon>Metazoa</taxon>
        <taxon>Chordata</taxon>
        <taxon>Craniata</taxon>
        <taxon>Vertebrata</taxon>
        <taxon>Euteleostomi</taxon>
        <taxon>Mammalia</taxon>
        <taxon>Eutheria</taxon>
        <taxon>Laurasiatheria</taxon>
        <taxon>Perissodactyla</taxon>
        <taxon>Equidae</taxon>
        <taxon>Equus</taxon>
    </lineage>
</organism>